<name>A0ABQ8JM96_DERPT</name>
<sequence>MKNRMPQKINLIKVVAVGGDELDPNVQLTFCFLKYINIRPGKKTNIDDHFHDNMTLPFTRIEDKSMRILRFEFI</sequence>
<evidence type="ECO:0000313" key="2">
    <source>
        <dbReference type="Proteomes" id="UP000887458"/>
    </source>
</evidence>
<accession>A0ABQ8JM96</accession>
<dbReference type="EMBL" id="NJHN03000032">
    <property type="protein sequence ID" value="KAH9423528.1"/>
    <property type="molecule type" value="Genomic_DNA"/>
</dbReference>
<organism evidence="1 2">
    <name type="scientific">Dermatophagoides pteronyssinus</name>
    <name type="common">European house dust mite</name>
    <dbReference type="NCBI Taxonomy" id="6956"/>
    <lineage>
        <taxon>Eukaryota</taxon>
        <taxon>Metazoa</taxon>
        <taxon>Ecdysozoa</taxon>
        <taxon>Arthropoda</taxon>
        <taxon>Chelicerata</taxon>
        <taxon>Arachnida</taxon>
        <taxon>Acari</taxon>
        <taxon>Acariformes</taxon>
        <taxon>Sarcoptiformes</taxon>
        <taxon>Astigmata</taxon>
        <taxon>Psoroptidia</taxon>
        <taxon>Analgoidea</taxon>
        <taxon>Pyroglyphidae</taxon>
        <taxon>Dermatophagoidinae</taxon>
        <taxon>Dermatophagoides</taxon>
    </lineage>
</organism>
<reference evidence="1 2" key="2">
    <citation type="journal article" date="2022" name="Mol. Biol. Evol.">
        <title>Comparative Genomics Reveals Insights into the Divergent Evolution of Astigmatic Mites and Household Pest Adaptations.</title>
        <authorList>
            <person name="Xiong Q."/>
            <person name="Wan A.T."/>
            <person name="Liu X."/>
            <person name="Fung C.S."/>
            <person name="Xiao X."/>
            <person name="Malainual N."/>
            <person name="Hou J."/>
            <person name="Wang L."/>
            <person name="Wang M."/>
            <person name="Yang K.Y."/>
            <person name="Cui Y."/>
            <person name="Leung E.L."/>
            <person name="Nong W."/>
            <person name="Shin S.K."/>
            <person name="Au S.W."/>
            <person name="Jeong K.Y."/>
            <person name="Chew F.T."/>
            <person name="Hui J.H."/>
            <person name="Leung T.F."/>
            <person name="Tungtrongchitr A."/>
            <person name="Zhong N."/>
            <person name="Liu Z."/>
            <person name="Tsui S.K."/>
        </authorList>
    </citation>
    <scope>NUCLEOTIDE SEQUENCE [LARGE SCALE GENOMIC DNA]</scope>
    <source>
        <strain evidence="1">Derp</strain>
    </source>
</reference>
<gene>
    <name evidence="1" type="ORF">DERP_003809</name>
</gene>
<proteinExistence type="predicted"/>
<reference evidence="1 2" key="1">
    <citation type="journal article" date="2018" name="J. Allergy Clin. Immunol.">
        <title>High-quality assembly of Dermatophagoides pteronyssinus genome and transcriptome reveals a wide range of novel allergens.</title>
        <authorList>
            <person name="Liu X.Y."/>
            <person name="Yang K.Y."/>
            <person name="Wang M.Q."/>
            <person name="Kwok J.S."/>
            <person name="Zeng X."/>
            <person name="Yang Z."/>
            <person name="Xiao X.J."/>
            <person name="Lau C.P."/>
            <person name="Li Y."/>
            <person name="Huang Z.M."/>
            <person name="Ba J.G."/>
            <person name="Yim A.K."/>
            <person name="Ouyang C.Y."/>
            <person name="Ngai S.M."/>
            <person name="Chan T.F."/>
            <person name="Leung E.L."/>
            <person name="Liu L."/>
            <person name="Liu Z.G."/>
            <person name="Tsui S.K."/>
        </authorList>
    </citation>
    <scope>NUCLEOTIDE SEQUENCE [LARGE SCALE GENOMIC DNA]</scope>
    <source>
        <strain evidence="1">Derp</strain>
    </source>
</reference>
<dbReference type="Proteomes" id="UP000887458">
    <property type="component" value="Unassembled WGS sequence"/>
</dbReference>
<evidence type="ECO:0000313" key="1">
    <source>
        <dbReference type="EMBL" id="KAH9423528.1"/>
    </source>
</evidence>
<keyword evidence="2" id="KW-1185">Reference proteome</keyword>
<comment type="caution">
    <text evidence="1">The sequence shown here is derived from an EMBL/GenBank/DDBJ whole genome shotgun (WGS) entry which is preliminary data.</text>
</comment>
<protein>
    <submittedName>
        <fullName evidence="1">Uncharacterized protein</fullName>
    </submittedName>
</protein>